<dbReference type="OrthoDB" id="272958at2"/>
<feature type="transmembrane region" description="Helical" evidence="1">
    <location>
        <begin position="56"/>
        <end position="76"/>
    </location>
</feature>
<keyword evidence="1" id="KW-0812">Transmembrane</keyword>
<accession>A0A517RA76</accession>
<evidence type="ECO:0000256" key="1">
    <source>
        <dbReference type="SAM" id="Phobius"/>
    </source>
</evidence>
<feature type="transmembrane region" description="Helical" evidence="1">
    <location>
        <begin position="23"/>
        <end position="44"/>
    </location>
</feature>
<feature type="transmembrane region" description="Helical" evidence="1">
    <location>
        <begin position="88"/>
        <end position="107"/>
    </location>
</feature>
<evidence type="ECO:0000313" key="2">
    <source>
        <dbReference type="EMBL" id="QDT40761.1"/>
    </source>
</evidence>
<sequence length="168" mass="19303">MKLIEAMPTFSRWYLSLVKMPRLPYVAFGVACVIGTAVFPLVVMLTEPSVFFSETLVLYIPFWLPGLAGDLALLYWSEKQRPFRPSLMLRLLILALVMEGFYLMNHYSNPPAKPPQSTINEETMNQVIFMSIYGVQSVLLLILEPGLRWLLKRRSISKEMQDETQESP</sequence>
<dbReference type="AlphaFoldDB" id="A0A517RA76"/>
<proteinExistence type="predicted"/>
<reference evidence="2 3" key="1">
    <citation type="submission" date="2019-02" db="EMBL/GenBank/DDBJ databases">
        <title>Deep-cultivation of Planctomycetes and their phenomic and genomic characterization uncovers novel biology.</title>
        <authorList>
            <person name="Wiegand S."/>
            <person name="Jogler M."/>
            <person name="Boedeker C."/>
            <person name="Pinto D."/>
            <person name="Vollmers J."/>
            <person name="Rivas-Marin E."/>
            <person name="Kohn T."/>
            <person name="Peeters S.H."/>
            <person name="Heuer A."/>
            <person name="Rast P."/>
            <person name="Oberbeckmann S."/>
            <person name="Bunk B."/>
            <person name="Jeske O."/>
            <person name="Meyerdierks A."/>
            <person name="Storesund J.E."/>
            <person name="Kallscheuer N."/>
            <person name="Luecker S."/>
            <person name="Lage O.M."/>
            <person name="Pohl T."/>
            <person name="Merkel B.J."/>
            <person name="Hornburger P."/>
            <person name="Mueller R.-W."/>
            <person name="Bruemmer F."/>
            <person name="Labrenz M."/>
            <person name="Spormann A.M."/>
            <person name="Op den Camp H."/>
            <person name="Overmann J."/>
            <person name="Amann R."/>
            <person name="Jetten M.S.M."/>
            <person name="Mascher T."/>
            <person name="Medema M.H."/>
            <person name="Devos D.P."/>
            <person name="Kaster A.-K."/>
            <person name="Ovreas L."/>
            <person name="Rohde M."/>
            <person name="Galperin M.Y."/>
            <person name="Jogler C."/>
        </authorList>
    </citation>
    <scope>NUCLEOTIDE SEQUENCE [LARGE SCALE GENOMIC DNA]</scope>
    <source>
        <strain evidence="2 3">Pan241w</strain>
    </source>
</reference>
<keyword evidence="3" id="KW-1185">Reference proteome</keyword>
<keyword evidence="1" id="KW-0472">Membrane</keyword>
<protein>
    <recommendedName>
        <fullName evidence="4">Transmembrane protein</fullName>
    </recommendedName>
</protein>
<evidence type="ECO:0008006" key="4">
    <source>
        <dbReference type="Google" id="ProtNLM"/>
    </source>
</evidence>
<dbReference type="KEGG" id="gaz:Pan241w_08200"/>
<keyword evidence="1" id="KW-1133">Transmembrane helix</keyword>
<evidence type="ECO:0000313" key="3">
    <source>
        <dbReference type="Proteomes" id="UP000317171"/>
    </source>
</evidence>
<organism evidence="2 3">
    <name type="scientific">Gimesia alba</name>
    <dbReference type="NCBI Taxonomy" id="2527973"/>
    <lineage>
        <taxon>Bacteria</taxon>
        <taxon>Pseudomonadati</taxon>
        <taxon>Planctomycetota</taxon>
        <taxon>Planctomycetia</taxon>
        <taxon>Planctomycetales</taxon>
        <taxon>Planctomycetaceae</taxon>
        <taxon>Gimesia</taxon>
    </lineage>
</organism>
<dbReference type="RefSeq" id="WP_145211249.1">
    <property type="nucleotide sequence ID" value="NZ_CP036269.1"/>
</dbReference>
<gene>
    <name evidence="2" type="ORF">Pan241w_08200</name>
</gene>
<feature type="transmembrane region" description="Helical" evidence="1">
    <location>
        <begin position="127"/>
        <end position="151"/>
    </location>
</feature>
<name>A0A517RA76_9PLAN</name>
<dbReference type="Proteomes" id="UP000317171">
    <property type="component" value="Chromosome"/>
</dbReference>
<dbReference type="EMBL" id="CP036269">
    <property type="protein sequence ID" value="QDT40761.1"/>
    <property type="molecule type" value="Genomic_DNA"/>
</dbReference>